<dbReference type="Pfam" id="PF00990">
    <property type="entry name" value="GGDEF"/>
    <property type="match status" value="1"/>
</dbReference>
<evidence type="ECO:0000313" key="5">
    <source>
        <dbReference type="EMBL" id="SSC66750.1"/>
    </source>
</evidence>
<sequence length="664" mass="71623">MSQQAIPPTAQFLAATRRAQAAHIVSGLGSTLFFNITISLSAALIVFLGYGFSQPIALWLAATILSAGYRAMTARRLARFNYIETDPDYALRFMSFGALLSGLIWASLPFCVPDFSAAGKDATISLIMVGISAGSMIRGIGYSQLSMAFAVPILLSIVVWLIYVGESSSAIMAVDVLGLMIVMVQSNLSAERVFISNEIAKLEATNLAQSLEIANEDIQQKNRRLEVLANRDTITGLANRMHFNGRLLGDIAREKTIGGEVALLLIDLDRFKQINDTLGHSAGDALLKAVGERLSNTVGEDGLIARLGGDEFAILVSGPNARWRCRDHAEALLQESLAPIAFGGSQSVIALSMGLSTFPAHASTAEELLASADMALYDAKGKGRRQIREFDPGLKALADRQSLIEQDIEAAIRNGEVETWFQPQIDLQTGDIAGFEALVRWHHSRLGFVSPPEIVAAAQSLHLAESLTAHVASSVCRLLARLPDLDLSEVTVALNVSPREFALYSVADMLEQISAQHGINPARLEIEITEEAILDADGAGEQLKRLENAGYKLAVDDFGVGHSSLAYLISLKVDRLKIDRSFAKGVAESRANQDLIAALVGLGHALRLDIVVEGVETAEDAAVLEMLGCRMAQGYHFARPMPVESLIAWIARRAEKKDARRAVA</sequence>
<dbReference type="SMART" id="SM00267">
    <property type="entry name" value="GGDEF"/>
    <property type="match status" value="1"/>
</dbReference>
<feature type="domain" description="EAL" evidence="3">
    <location>
        <begin position="401"/>
        <end position="654"/>
    </location>
</feature>
<dbReference type="InterPro" id="IPR001633">
    <property type="entry name" value="EAL_dom"/>
</dbReference>
<reference evidence="6" key="1">
    <citation type="submission" date="2018-07" db="EMBL/GenBank/DDBJ databases">
        <authorList>
            <person name="Peiro R."/>
            <person name="Begona"/>
            <person name="Cbmso G."/>
            <person name="Lopez M."/>
            <person name="Gonzalez S."/>
        </authorList>
    </citation>
    <scope>NUCLEOTIDE SEQUENCE [LARGE SCALE GENOMIC DNA]</scope>
</reference>
<feature type="domain" description="GGDEF" evidence="4">
    <location>
        <begin position="259"/>
        <end position="392"/>
    </location>
</feature>
<dbReference type="CDD" id="cd01948">
    <property type="entry name" value="EAL"/>
    <property type="match status" value="1"/>
</dbReference>
<keyword evidence="2" id="KW-1133">Transmembrane helix</keyword>
<keyword evidence="2" id="KW-0472">Membrane</keyword>
<dbReference type="PROSITE" id="PS50887">
    <property type="entry name" value="GGDEF"/>
    <property type="match status" value="1"/>
</dbReference>
<dbReference type="InterPro" id="IPR052155">
    <property type="entry name" value="Biofilm_reg_signaling"/>
</dbReference>
<feature type="transmembrane region" description="Helical" evidence="2">
    <location>
        <begin position="147"/>
        <end position="164"/>
    </location>
</feature>
<protein>
    <recommendedName>
        <fullName evidence="7">GGDEF domain-containing protein</fullName>
    </recommendedName>
</protein>
<evidence type="ECO:0000313" key="6">
    <source>
        <dbReference type="Proteomes" id="UP000254764"/>
    </source>
</evidence>
<evidence type="ECO:0008006" key="7">
    <source>
        <dbReference type="Google" id="ProtNLM"/>
    </source>
</evidence>
<dbReference type="Gene3D" id="3.20.20.450">
    <property type="entry name" value="EAL domain"/>
    <property type="match status" value="1"/>
</dbReference>
<dbReference type="SUPFAM" id="SSF141868">
    <property type="entry name" value="EAL domain-like"/>
    <property type="match status" value="1"/>
</dbReference>
<dbReference type="CDD" id="cd01949">
    <property type="entry name" value="GGDEF"/>
    <property type="match status" value="1"/>
</dbReference>
<proteinExistence type="predicted"/>
<evidence type="ECO:0000259" key="4">
    <source>
        <dbReference type="PROSITE" id="PS50887"/>
    </source>
</evidence>
<dbReference type="Proteomes" id="UP000254764">
    <property type="component" value="Unassembled WGS sequence"/>
</dbReference>
<dbReference type="Gene3D" id="3.30.70.270">
    <property type="match status" value="1"/>
</dbReference>
<keyword evidence="6" id="KW-1185">Reference proteome</keyword>
<gene>
    <name evidence="5" type="ORF">RHIZ70_2458</name>
</gene>
<feature type="coiled-coil region" evidence="1">
    <location>
        <begin position="201"/>
        <end position="231"/>
    </location>
</feature>
<feature type="transmembrane region" description="Helical" evidence="2">
    <location>
        <begin position="122"/>
        <end position="140"/>
    </location>
</feature>
<dbReference type="OrthoDB" id="8107802at2"/>
<dbReference type="SUPFAM" id="SSF55073">
    <property type="entry name" value="Nucleotide cyclase"/>
    <property type="match status" value="1"/>
</dbReference>
<feature type="transmembrane region" description="Helical" evidence="2">
    <location>
        <begin position="21"/>
        <end position="50"/>
    </location>
</feature>
<dbReference type="PROSITE" id="PS50883">
    <property type="entry name" value="EAL"/>
    <property type="match status" value="1"/>
</dbReference>
<dbReference type="RefSeq" id="WP_115669492.1">
    <property type="nucleotide sequence ID" value="NZ_UEYP01000002.1"/>
</dbReference>
<feature type="transmembrane region" description="Helical" evidence="2">
    <location>
        <begin position="56"/>
        <end position="72"/>
    </location>
</feature>
<name>A0A376AGE3_9HYPH</name>
<keyword evidence="1" id="KW-0175">Coiled coil</keyword>
<accession>A0A376AGE3</accession>
<dbReference type="NCBIfam" id="TIGR00254">
    <property type="entry name" value="GGDEF"/>
    <property type="match status" value="1"/>
</dbReference>
<dbReference type="InterPro" id="IPR035919">
    <property type="entry name" value="EAL_sf"/>
</dbReference>
<organism evidence="5 6">
    <name type="scientific">Ciceribacter selenitireducens ATCC BAA-1503</name>
    <dbReference type="NCBI Taxonomy" id="1336235"/>
    <lineage>
        <taxon>Bacteria</taxon>
        <taxon>Pseudomonadati</taxon>
        <taxon>Pseudomonadota</taxon>
        <taxon>Alphaproteobacteria</taxon>
        <taxon>Hyphomicrobiales</taxon>
        <taxon>Rhizobiaceae</taxon>
        <taxon>Ciceribacter</taxon>
    </lineage>
</organism>
<dbReference type="PANTHER" id="PTHR44757">
    <property type="entry name" value="DIGUANYLATE CYCLASE DGCP"/>
    <property type="match status" value="1"/>
</dbReference>
<dbReference type="InterPro" id="IPR000160">
    <property type="entry name" value="GGDEF_dom"/>
</dbReference>
<dbReference type="AlphaFoldDB" id="A0A376AGE3"/>
<dbReference type="SMART" id="SM00052">
    <property type="entry name" value="EAL"/>
    <property type="match status" value="1"/>
</dbReference>
<feature type="transmembrane region" description="Helical" evidence="2">
    <location>
        <begin position="93"/>
        <end position="110"/>
    </location>
</feature>
<keyword evidence="2" id="KW-0812">Transmembrane</keyword>
<dbReference type="PANTHER" id="PTHR44757:SF2">
    <property type="entry name" value="BIOFILM ARCHITECTURE MAINTENANCE PROTEIN MBAA"/>
    <property type="match status" value="1"/>
</dbReference>
<evidence type="ECO:0000256" key="2">
    <source>
        <dbReference type="SAM" id="Phobius"/>
    </source>
</evidence>
<evidence type="ECO:0000259" key="3">
    <source>
        <dbReference type="PROSITE" id="PS50883"/>
    </source>
</evidence>
<dbReference type="EMBL" id="UEYP01000002">
    <property type="protein sequence ID" value="SSC66750.1"/>
    <property type="molecule type" value="Genomic_DNA"/>
</dbReference>
<dbReference type="STRING" id="1336235.GCA_000518785_00207"/>
<dbReference type="InterPro" id="IPR043128">
    <property type="entry name" value="Rev_trsase/Diguanyl_cyclase"/>
</dbReference>
<dbReference type="InterPro" id="IPR029787">
    <property type="entry name" value="Nucleotide_cyclase"/>
</dbReference>
<evidence type="ECO:0000256" key="1">
    <source>
        <dbReference type="SAM" id="Coils"/>
    </source>
</evidence>
<dbReference type="Pfam" id="PF00563">
    <property type="entry name" value="EAL"/>
    <property type="match status" value="1"/>
</dbReference>